<dbReference type="NCBIfam" id="NF040521">
    <property type="entry name" value="C45_proenzyme"/>
    <property type="match status" value="1"/>
</dbReference>
<accession>A0ABX3DFB3</accession>
<evidence type="ECO:0000259" key="1">
    <source>
        <dbReference type="Pfam" id="PF03417"/>
    </source>
</evidence>
<dbReference type="InterPro" id="IPR047803">
    <property type="entry name" value="DCD1A/B-like"/>
</dbReference>
<dbReference type="RefSeq" id="WP_071234459.1">
    <property type="nucleotide sequence ID" value="NZ_KV861315.1"/>
</dbReference>
<name>A0ABX3DFB3_9VIBR</name>
<dbReference type="Pfam" id="PF03417">
    <property type="entry name" value="AAT"/>
    <property type="match status" value="1"/>
</dbReference>
<dbReference type="Gene3D" id="3.60.60.10">
    <property type="entry name" value="Penicillin V Acylase, Chain A"/>
    <property type="match status" value="1"/>
</dbReference>
<sequence>MQNKLKRGSIRTQKGVKIVHVKGSHYEMGYQHGYLLAEPISVMLAKTQPAAVAVIAKTLHSSWEDAWRKYQAGADVAMPYVPECLLEEMRGIADGATDAGYPTSLDEIRTWNSMYDQWCIYAHPHFWNVNDPATRGQYDKHGPGTRVLTGAGCSSFSAWGESVAGEGKMIFCKNEDNLNLPGQLEHRYMFISEPENGPSHLYLAFPGMVGFDGGFNANGISVMTQYNASIHETMEGCGLGVLTRLALLNGSDLDTTLDVFRNNPRRTGIAYHCADAINRQAAVIECSAKVTQVRHPLENTSCLWQSNHSVCYPGYMGYSGYNYVQDQQLVYELNDVSTVQNFLGSLKEPYNFVVPAPSRFERYDQLLHKHYGDINLDIAKEIMCDRYDPYTKKTRPLGVPSYTNNILATISAYYPEEKFVTPTEEFYAGVANLWCLVTEPETGDFWVAIKSFPANEGEFCRFNFFDLIAENLNCK</sequence>
<protein>
    <recommendedName>
        <fullName evidence="1">Peptidase C45 hydrolase domain-containing protein</fullName>
    </recommendedName>
</protein>
<comment type="caution">
    <text evidence="2">The sequence shown here is derived from an EMBL/GenBank/DDBJ whole genome shotgun (WGS) entry which is preliminary data.</text>
</comment>
<dbReference type="PANTHER" id="PTHR35190:SF2">
    <property type="entry name" value="PROTEIN DCD1B"/>
    <property type="match status" value="1"/>
</dbReference>
<feature type="domain" description="Peptidase C45 hydrolase" evidence="1">
    <location>
        <begin position="165"/>
        <end position="418"/>
    </location>
</feature>
<organism evidence="2 3">
    <name type="scientific">Vibrio rotiferianus</name>
    <dbReference type="NCBI Taxonomy" id="190895"/>
    <lineage>
        <taxon>Bacteria</taxon>
        <taxon>Pseudomonadati</taxon>
        <taxon>Pseudomonadota</taxon>
        <taxon>Gammaproteobacteria</taxon>
        <taxon>Vibrionales</taxon>
        <taxon>Vibrionaceae</taxon>
        <taxon>Vibrio</taxon>
    </lineage>
</organism>
<evidence type="ECO:0000313" key="2">
    <source>
        <dbReference type="EMBL" id="OHY96567.1"/>
    </source>
</evidence>
<gene>
    <name evidence="2" type="ORF">BI375_03355</name>
</gene>
<dbReference type="PANTHER" id="PTHR35190">
    <property type="entry name" value="PROTEIN DCD1B"/>
    <property type="match status" value="1"/>
</dbReference>
<evidence type="ECO:0000313" key="3">
    <source>
        <dbReference type="Proteomes" id="UP000180133"/>
    </source>
</evidence>
<dbReference type="InterPro" id="IPR047794">
    <property type="entry name" value="C45_proenzyme-like"/>
</dbReference>
<keyword evidence="3" id="KW-1185">Reference proteome</keyword>
<dbReference type="EMBL" id="MKFT01000001">
    <property type="protein sequence ID" value="OHY96567.1"/>
    <property type="molecule type" value="Genomic_DNA"/>
</dbReference>
<dbReference type="Proteomes" id="UP000180133">
    <property type="component" value="Unassembled WGS sequence"/>
</dbReference>
<proteinExistence type="predicted"/>
<dbReference type="InterPro" id="IPR005079">
    <property type="entry name" value="Peptidase_C45_hydrolase"/>
</dbReference>
<reference evidence="2 3" key="1">
    <citation type="submission" date="2016-09" db="EMBL/GenBank/DDBJ databases">
        <title>Isolation, identification and antibiotic sensitivity analysis of bacterial pathogen from juvenile Hippocampus erectus with tail-rotted disease.</title>
        <authorList>
            <person name="Yang Q."/>
        </authorList>
    </citation>
    <scope>NUCLEOTIDE SEQUENCE [LARGE SCALE GENOMIC DNA]</scope>
    <source>
        <strain evidence="2 3">HM-10</strain>
    </source>
</reference>